<dbReference type="SMART" id="SM00324">
    <property type="entry name" value="RhoGAP"/>
    <property type="match status" value="1"/>
</dbReference>
<feature type="domain" description="Rho-GAP" evidence="3">
    <location>
        <begin position="176"/>
        <end position="365"/>
    </location>
</feature>
<dbReference type="InterPro" id="IPR057323">
    <property type="entry name" value="RHG40/28/18_ubiquitin"/>
</dbReference>
<dbReference type="GO" id="GO:0030833">
    <property type="term" value="P:regulation of actin filament polymerization"/>
    <property type="evidence" value="ECO:0007669"/>
    <property type="project" value="TreeGrafter"/>
</dbReference>
<evidence type="ECO:0000313" key="4">
    <source>
        <dbReference type="Ensembl" id="ENSNBRP00000021723.1"/>
    </source>
</evidence>
<dbReference type="GO" id="GO:0051497">
    <property type="term" value="P:negative regulation of stress fiber assembly"/>
    <property type="evidence" value="ECO:0007669"/>
    <property type="project" value="TreeGrafter"/>
</dbReference>
<dbReference type="SUPFAM" id="SSF48350">
    <property type="entry name" value="GTPase activation domain, GAP"/>
    <property type="match status" value="1"/>
</dbReference>
<accession>A0A3Q4HLQ7</accession>
<evidence type="ECO:0000256" key="2">
    <source>
        <dbReference type="SAM" id="MobiDB-lite"/>
    </source>
</evidence>
<dbReference type="Pfam" id="PF00620">
    <property type="entry name" value="RhoGAP"/>
    <property type="match status" value="1"/>
</dbReference>
<evidence type="ECO:0000256" key="1">
    <source>
        <dbReference type="ARBA" id="ARBA00022468"/>
    </source>
</evidence>
<evidence type="ECO:0000313" key="5">
    <source>
        <dbReference type="Proteomes" id="UP000261580"/>
    </source>
</evidence>
<dbReference type="GeneTree" id="ENSGT00940000158929"/>
<evidence type="ECO:0000259" key="3">
    <source>
        <dbReference type="PROSITE" id="PS50238"/>
    </source>
</evidence>
<dbReference type="InterPro" id="IPR000198">
    <property type="entry name" value="RhoGAP_dom"/>
</dbReference>
<feature type="compositionally biased region" description="Low complexity" evidence="2">
    <location>
        <begin position="1"/>
        <end position="13"/>
    </location>
</feature>
<name>A0A3Q4HLQ7_NEOBR</name>
<dbReference type="AlphaFoldDB" id="A0A3Q4HLQ7"/>
<dbReference type="PROSITE" id="PS50238">
    <property type="entry name" value="RHOGAP"/>
    <property type="match status" value="1"/>
</dbReference>
<proteinExistence type="predicted"/>
<dbReference type="GO" id="GO:0007165">
    <property type="term" value="P:signal transduction"/>
    <property type="evidence" value="ECO:0007669"/>
    <property type="project" value="InterPro"/>
</dbReference>
<dbReference type="STRING" id="32507.ENSNBRP00000021723"/>
<dbReference type="Bgee" id="ENSNBRG00000016648">
    <property type="expression patterns" value="Expressed in testis"/>
</dbReference>
<dbReference type="OMA" id="DRATHQN"/>
<dbReference type="InterPro" id="IPR008936">
    <property type="entry name" value="Rho_GTPase_activation_prot"/>
</dbReference>
<reference evidence="4" key="1">
    <citation type="submission" date="2025-08" db="UniProtKB">
        <authorList>
            <consortium name="Ensembl"/>
        </authorList>
    </citation>
    <scope>IDENTIFICATION</scope>
</reference>
<dbReference type="Pfam" id="PF25442">
    <property type="entry name" value="Ubiquitin_RHG40_C"/>
    <property type="match status" value="1"/>
</dbReference>
<reference evidence="4" key="2">
    <citation type="submission" date="2025-09" db="UniProtKB">
        <authorList>
            <consortium name="Ensembl"/>
        </authorList>
    </citation>
    <scope>IDENTIFICATION</scope>
</reference>
<keyword evidence="1" id="KW-0343">GTPase activation</keyword>
<keyword evidence="5" id="KW-1185">Reference proteome</keyword>
<dbReference type="PANTHER" id="PTHR14963">
    <property type="entry name" value="RHO GTPASE ACTIVATING PROTEIN 18,19-RELATED"/>
    <property type="match status" value="1"/>
</dbReference>
<feature type="compositionally biased region" description="Basic and acidic residues" evidence="2">
    <location>
        <begin position="14"/>
        <end position="31"/>
    </location>
</feature>
<feature type="region of interest" description="Disordered" evidence="2">
    <location>
        <begin position="1"/>
        <end position="51"/>
    </location>
</feature>
<dbReference type="Ensembl" id="ENSNBRT00000022307.1">
    <property type="protein sequence ID" value="ENSNBRP00000021723.1"/>
    <property type="gene ID" value="ENSNBRG00000016648.1"/>
</dbReference>
<organism evidence="4 5">
    <name type="scientific">Neolamprologus brichardi</name>
    <name type="common">Fairy cichlid</name>
    <name type="synonym">Lamprologus brichardi</name>
    <dbReference type="NCBI Taxonomy" id="32507"/>
    <lineage>
        <taxon>Eukaryota</taxon>
        <taxon>Metazoa</taxon>
        <taxon>Chordata</taxon>
        <taxon>Craniata</taxon>
        <taxon>Vertebrata</taxon>
        <taxon>Euteleostomi</taxon>
        <taxon>Actinopterygii</taxon>
        <taxon>Neopterygii</taxon>
        <taxon>Teleostei</taxon>
        <taxon>Neoteleostei</taxon>
        <taxon>Acanthomorphata</taxon>
        <taxon>Ovalentaria</taxon>
        <taxon>Cichlomorphae</taxon>
        <taxon>Cichliformes</taxon>
        <taxon>Cichlidae</taxon>
        <taxon>African cichlids</taxon>
        <taxon>Pseudocrenilabrinae</taxon>
        <taxon>Lamprologini</taxon>
        <taxon>Neolamprologus</taxon>
    </lineage>
</organism>
<dbReference type="GO" id="GO:0051056">
    <property type="term" value="P:regulation of small GTPase mediated signal transduction"/>
    <property type="evidence" value="ECO:0007669"/>
    <property type="project" value="TreeGrafter"/>
</dbReference>
<protein>
    <submittedName>
        <fullName evidence="4">Rho GTPase-activating protein 28-like</fullName>
    </submittedName>
</protein>
<dbReference type="Gene3D" id="1.10.555.10">
    <property type="entry name" value="Rho GTPase activation protein"/>
    <property type="match status" value="1"/>
</dbReference>
<dbReference type="PANTHER" id="PTHR14963:SF5">
    <property type="entry name" value="RHO GTPASE-ACTIVATING PROTEIN 28"/>
    <property type="match status" value="1"/>
</dbReference>
<dbReference type="GO" id="GO:0005737">
    <property type="term" value="C:cytoplasm"/>
    <property type="evidence" value="ECO:0007669"/>
    <property type="project" value="TreeGrafter"/>
</dbReference>
<feature type="compositionally biased region" description="Acidic residues" evidence="2">
    <location>
        <begin position="32"/>
        <end position="43"/>
    </location>
</feature>
<dbReference type="GO" id="GO:0005096">
    <property type="term" value="F:GTPase activator activity"/>
    <property type="evidence" value="ECO:0007669"/>
    <property type="project" value="UniProtKB-KW"/>
</dbReference>
<dbReference type="Proteomes" id="UP000261580">
    <property type="component" value="Unassembled WGS sequence"/>
</dbReference>
<sequence length="431" mass="49324">MLSSSTTSNSTTSDPKHVAMETYWREVHSIEEEKDGEEEEEEDERKSMDEVELEEAWLTDAGLASLVTGLPLADEEPPPAEVLLSTLTHQQATTVRKRLDNYNETLKKRNRQPIRDVRDIFTEVGHKNTNAFYIKCKTNVQHRLKPCTKGCINCLSEHSLYDCLSSCPLDSGVFGVPLNTLLEKDRKKFPGVKVPVVFQKLLCILEQTGLLTEGILRVPASAARVKCLRRELDRCYEGFDWSALRQVDASSLLKLFIRELPTPLLTHTHLSTYRIPSELHQVQALQLLTLLLPEANREILRVKLHPDIVPKFLLSQVRQMNQVSIQKQLGLSWTSRLLRKKNDKNERDQITELCEGVIRVHAPLHTKISMVIQLEEQTTAKDITSRFECENSPVQHLYEVGGNICERRLHPDCVLLDVYRANPHCDWLIKP</sequence>